<organism evidence="2 3">
    <name type="scientific">Thiobaca trueperi</name>
    <dbReference type="NCBI Taxonomy" id="127458"/>
    <lineage>
        <taxon>Bacteria</taxon>
        <taxon>Pseudomonadati</taxon>
        <taxon>Pseudomonadota</taxon>
        <taxon>Gammaproteobacteria</taxon>
        <taxon>Chromatiales</taxon>
        <taxon>Chromatiaceae</taxon>
        <taxon>Thiobaca</taxon>
    </lineage>
</organism>
<sequence>MTVLRRLAAFLSISGLALLVALALLVSAMRLAPPLADDYRDTLADTLSQRLGYRVSIGTLNLGLSGWTPRLTLGQVTLSDPKTEAASLGLKAIRLDLDALSSLRTASPQISALTLEGAHLEVRRLRDGRLRLVGLDGLQGAHPQTLERFLEQGRVNLIETDILFVDEGLGSELAHVTGIRLALHNEGARHRLELSARLLPLGADSDMPAPDNQLYLSADLEGPASDPGAWHGRVDVRLDGTDPGGLLPLDRLGLRALDSGSFRLESWNHIRAGRLETSLLRFALAGLTLAPAPSAGRQTAPATIGMGPLHGLARLRPLEAGWQIQIADLQTDIRDSDESALNLDLLITEAGRRMSMRFDAERLSLDLNPLFSERLLLERIGGRLGWGRETGGGWRLAAEDIELETADVAGQTRFTLTQAADGASPVLDLRARFHHEDLVHLRPYLPAGIMHPDLVEWLTRSIKAGRVPQAEVVFRGPLEHHPFRRHEGRFELFLPFEDMLLDYRSGWPPIIAAAGHLRFLNQGLTIRVERGRIYDSAFSAGKVDIPELRGLRRMRIHGEAEGPFADGLRTLADTPLAEKLGRLATTLTVEGTSRLVLDIDLPLAQGEPPLQLAGQLSWPAQASLGIQGTPLLLTGLKGHLDLTDHSLSAQSIAAQLWGHPLQLDLTTEGAGDSARSLTRIEAHTKTPVIELARRLPSPLWSNLSGDLNWNLAVRLHHRDLDREAPALDYRLSSTLRGLSIDLPSPLGKATGVARNLDLAGTLRPGQTLDSRGRLGDLALNLKLGLGGTTPHFSGRLRLGDDSVPAPERPGLFLDGTLTELDLPVWLTWATTARAESSSLVATGSSPAPDWLAGAQLRVERLRWGQTRLGALDLDLDQDAAGMHLSNLTLSGTGLLSASGEGDWIRAPDGGRSRLNLTLGSADLGALARALDEQSVLEAGQSVATVRLNWPGGLGDFAWPDADGVIDLKVNGGRLPEVEPGIGRVLGFLNLSALNRRLMLDFSDLYGQGFAFEQIAGRIAVGAGQAQFEDFVIAGPAGKLIVGGSSDLATRDLDQTVTVEPKLGSSVALASAVVGGPLLGAAVYLVDRVAGNPIDQLGRYRYRVTGPWSEPEIRRLGWEPWMNGAAAIESIPRAMSSGGRSLFLDPE</sequence>
<dbReference type="Proteomes" id="UP000295717">
    <property type="component" value="Unassembled WGS sequence"/>
</dbReference>
<accession>A0A4R3N609</accession>
<dbReference type="PANTHER" id="PTHR38690:SF1">
    <property type="entry name" value="PROTEASE"/>
    <property type="match status" value="1"/>
</dbReference>
<dbReference type="Pfam" id="PF13116">
    <property type="entry name" value="YhdP"/>
    <property type="match status" value="1"/>
</dbReference>
<dbReference type="PANTHER" id="PTHR38690">
    <property type="entry name" value="PROTEASE-RELATED"/>
    <property type="match status" value="1"/>
</dbReference>
<comment type="caution">
    <text evidence="2">The sequence shown here is derived from an EMBL/GenBank/DDBJ whole genome shotgun (WGS) entry which is preliminary data.</text>
</comment>
<evidence type="ECO:0000313" key="3">
    <source>
        <dbReference type="Proteomes" id="UP000295717"/>
    </source>
</evidence>
<reference evidence="2 3" key="1">
    <citation type="submission" date="2019-03" db="EMBL/GenBank/DDBJ databases">
        <title>Genomic Encyclopedia of Type Strains, Phase IV (KMG-IV): sequencing the most valuable type-strain genomes for metagenomic binning, comparative biology and taxonomic classification.</title>
        <authorList>
            <person name="Goeker M."/>
        </authorList>
    </citation>
    <scope>NUCLEOTIDE SEQUENCE [LARGE SCALE GENOMIC DNA]</scope>
    <source>
        <strain evidence="2 3">DSM 13587</strain>
    </source>
</reference>
<dbReference type="AlphaFoldDB" id="A0A4R3N609"/>
<protein>
    <submittedName>
        <fullName evidence="2">Uncharacterized protein YhdP</fullName>
    </submittedName>
</protein>
<dbReference type="OrthoDB" id="9762238at2"/>
<dbReference type="RefSeq" id="WP_132974985.1">
    <property type="nucleotide sequence ID" value="NZ_SMAO01000001.1"/>
</dbReference>
<feature type="domain" description="YhdP central" evidence="1">
    <location>
        <begin position="343"/>
        <end position="847"/>
    </location>
</feature>
<evidence type="ECO:0000313" key="2">
    <source>
        <dbReference type="EMBL" id="TCT23897.1"/>
    </source>
</evidence>
<gene>
    <name evidence="2" type="ORF">EDC35_101211</name>
</gene>
<name>A0A4R3N609_9GAMM</name>
<evidence type="ECO:0000259" key="1">
    <source>
        <dbReference type="Pfam" id="PF13116"/>
    </source>
</evidence>
<keyword evidence="3" id="KW-1185">Reference proteome</keyword>
<dbReference type="InterPro" id="IPR025263">
    <property type="entry name" value="YhdP_central"/>
</dbReference>
<dbReference type="InterPro" id="IPR011836">
    <property type="entry name" value="YhdP"/>
</dbReference>
<proteinExistence type="predicted"/>
<dbReference type="EMBL" id="SMAO01000001">
    <property type="protein sequence ID" value="TCT23897.1"/>
    <property type="molecule type" value="Genomic_DNA"/>
</dbReference>